<feature type="compositionally biased region" description="Basic and acidic residues" evidence="1">
    <location>
        <begin position="73"/>
        <end position="89"/>
    </location>
</feature>
<feature type="non-terminal residue" evidence="2">
    <location>
        <position position="1"/>
    </location>
</feature>
<keyword evidence="3" id="KW-1185">Reference proteome</keyword>
<feature type="region of interest" description="Disordered" evidence="1">
    <location>
        <begin position="59"/>
        <end position="254"/>
    </location>
</feature>
<organism evidence="2 3">
    <name type="scientific">Kipferlia bialata</name>
    <dbReference type="NCBI Taxonomy" id="797122"/>
    <lineage>
        <taxon>Eukaryota</taxon>
        <taxon>Metamonada</taxon>
        <taxon>Carpediemonas-like organisms</taxon>
        <taxon>Kipferlia</taxon>
    </lineage>
</organism>
<accession>A0A9K3GLJ5</accession>
<evidence type="ECO:0000313" key="2">
    <source>
        <dbReference type="EMBL" id="GIQ87372.1"/>
    </source>
</evidence>
<feature type="compositionally biased region" description="Basic and acidic residues" evidence="1">
    <location>
        <begin position="100"/>
        <end position="134"/>
    </location>
</feature>
<evidence type="ECO:0000313" key="3">
    <source>
        <dbReference type="Proteomes" id="UP000265618"/>
    </source>
</evidence>
<name>A0A9K3GLJ5_9EUKA</name>
<reference evidence="2 3" key="1">
    <citation type="journal article" date="2018" name="PLoS ONE">
        <title>The draft genome of Kipferlia bialata reveals reductive genome evolution in fornicate parasites.</title>
        <authorList>
            <person name="Tanifuji G."/>
            <person name="Takabayashi S."/>
            <person name="Kume K."/>
            <person name="Takagi M."/>
            <person name="Nakayama T."/>
            <person name="Kamikawa R."/>
            <person name="Inagaki Y."/>
            <person name="Hashimoto T."/>
        </authorList>
    </citation>
    <scope>NUCLEOTIDE SEQUENCE [LARGE SCALE GENOMIC DNA]</scope>
    <source>
        <strain evidence="2">NY0173</strain>
    </source>
</reference>
<sequence>EYRAERAAEAKGSIMIRAATSSLRDKRDEDDDLVPMPKGPAKLTFSEWKESHRIKVEERDGVMAVSRPQGEAVGERERLRQEALRREAEDSIGEGDSEEEYRRQARAARYDVKRPVAPSRSKDTEMEEKEREGEGEQSEDSFDRYEAPSPERGGRAERGRERGYEDYRDRSRSPYQRRPSDRERERQREADNDWRDDEDSYERRERERDDREEARRAWEERQERESRVYNPDVLERRRERAKERQAKPKPGETEWDRVLGVLSVGFHRTPTTVTMP</sequence>
<dbReference type="EMBL" id="BDIP01003185">
    <property type="protein sequence ID" value="GIQ87372.1"/>
    <property type="molecule type" value="Genomic_DNA"/>
</dbReference>
<proteinExistence type="predicted"/>
<gene>
    <name evidence="2" type="ORF">KIPB_009402</name>
</gene>
<feature type="compositionally biased region" description="Acidic residues" evidence="1">
    <location>
        <begin position="90"/>
        <end position="99"/>
    </location>
</feature>
<dbReference type="AlphaFoldDB" id="A0A9K3GLJ5"/>
<evidence type="ECO:0000256" key="1">
    <source>
        <dbReference type="SAM" id="MobiDB-lite"/>
    </source>
</evidence>
<feature type="compositionally biased region" description="Basic and acidic residues" evidence="1">
    <location>
        <begin position="201"/>
        <end position="254"/>
    </location>
</feature>
<comment type="caution">
    <text evidence="2">The sequence shown here is derived from an EMBL/GenBank/DDBJ whole genome shotgun (WGS) entry which is preliminary data.</text>
</comment>
<feature type="compositionally biased region" description="Basic and acidic residues" evidence="1">
    <location>
        <begin position="152"/>
        <end position="193"/>
    </location>
</feature>
<protein>
    <submittedName>
        <fullName evidence="2">Uncharacterized protein</fullName>
    </submittedName>
</protein>
<dbReference type="Proteomes" id="UP000265618">
    <property type="component" value="Unassembled WGS sequence"/>
</dbReference>